<dbReference type="GO" id="GO:0005886">
    <property type="term" value="C:plasma membrane"/>
    <property type="evidence" value="ECO:0007669"/>
    <property type="project" value="UniProtKB-SubCell"/>
</dbReference>
<comment type="subcellular location">
    <subcellularLocation>
        <location evidence="1">Cell membrane</location>
        <topology evidence="1">Multi-pass membrane protein</topology>
    </subcellularLocation>
</comment>
<name>A0A4R6RA09_9HYPH</name>
<dbReference type="CDD" id="cd16917">
    <property type="entry name" value="HATPase_UhpB-NarQ-NarX-like"/>
    <property type="match status" value="1"/>
</dbReference>
<evidence type="ECO:0000256" key="4">
    <source>
        <dbReference type="ARBA" id="ARBA00022679"/>
    </source>
</evidence>
<evidence type="ECO:0000256" key="2">
    <source>
        <dbReference type="ARBA" id="ARBA00022475"/>
    </source>
</evidence>
<evidence type="ECO:0000256" key="7">
    <source>
        <dbReference type="ARBA" id="ARBA00022989"/>
    </source>
</evidence>
<keyword evidence="4" id="KW-0808">Transferase</keyword>
<keyword evidence="9" id="KW-0472">Membrane</keyword>
<dbReference type="SUPFAM" id="SSF158472">
    <property type="entry name" value="HAMP domain-like"/>
    <property type="match status" value="1"/>
</dbReference>
<dbReference type="InterPro" id="IPR050482">
    <property type="entry name" value="Sensor_HK_TwoCompSys"/>
</dbReference>
<feature type="domain" description="HAMP" evidence="10">
    <location>
        <begin position="168"/>
        <end position="220"/>
    </location>
</feature>
<dbReference type="InterPro" id="IPR003594">
    <property type="entry name" value="HATPase_dom"/>
</dbReference>
<gene>
    <name evidence="11" type="ORF">EDD54_3986</name>
</gene>
<dbReference type="CDD" id="cd06225">
    <property type="entry name" value="HAMP"/>
    <property type="match status" value="1"/>
</dbReference>
<dbReference type="Gene3D" id="6.10.340.10">
    <property type="match status" value="1"/>
</dbReference>
<dbReference type="PANTHER" id="PTHR24421">
    <property type="entry name" value="NITRATE/NITRITE SENSOR PROTEIN NARX-RELATED"/>
    <property type="match status" value="1"/>
</dbReference>
<dbReference type="Gene3D" id="1.20.5.1930">
    <property type="match status" value="1"/>
</dbReference>
<keyword evidence="5" id="KW-0812">Transmembrane</keyword>
<evidence type="ECO:0000256" key="1">
    <source>
        <dbReference type="ARBA" id="ARBA00004651"/>
    </source>
</evidence>
<dbReference type="GO" id="GO:0046983">
    <property type="term" value="F:protein dimerization activity"/>
    <property type="evidence" value="ECO:0007669"/>
    <property type="project" value="InterPro"/>
</dbReference>
<dbReference type="Pfam" id="PF07730">
    <property type="entry name" value="HisKA_3"/>
    <property type="match status" value="1"/>
</dbReference>
<dbReference type="EMBL" id="SNXY01000010">
    <property type="protein sequence ID" value="TDP82715.1"/>
    <property type="molecule type" value="Genomic_DNA"/>
</dbReference>
<sequence>MRTRWRSVLALGLAGVVAAAGFAAFSVARGIERVRADETAAVDAAWATVARAVGALPATRRTPDRIREIVRLFDGDDFVTVTLVTPAGALRDRSSPPRRTAPAPAWFARLIVPSDAGRRFDLPGIGALRIDADPARPVDRLYADTLAGAAALLALAGLCALLADRTFRRLTGPLDRLRLRLEQAGGGDFSVRAGIAAPDDVAVVGAAFDRMVGRLAEVRARDARIAAQMAEAEDEERRALARDLHDEIGPLLLAIDVDAAAIRDLAAGPPDPGRDAAILERARTAGAAVAAVKRQVRALLGQLRPGSTQTIGLAQTIHDQVAFFALHHPRVDFAVAVPEEGFGESVDVALAAIVREAVANALKHGHPTRIEIEVALRDERIRLKVADDGGGLKRPAGEGWGIVGMGERAAALGGRLSVDNRFDVPGVVVSAVIPPPGRTGAAVDGEEAR</sequence>
<keyword evidence="12" id="KW-1185">Reference proteome</keyword>
<dbReference type="SUPFAM" id="SSF55874">
    <property type="entry name" value="ATPase domain of HSP90 chaperone/DNA topoisomerase II/histidine kinase"/>
    <property type="match status" value="1"/>
</dbReference>
<dbReference type="InterPro" id="IPR003660">
    <property type="entry name" value="HAMP_dom"/>
</dbReference>
<evidence type="ECO:0000313" key="12">
    <source>
        <dbReference type="Proteomes" id="UP000294547"/>
    </source>
</evidence>
<dbReference type="SMART" id="SM00304">
    <property type="entry name" value="HAMP"/>
    <property type="match status" value="1"/>
</dbReference>
<keyword evidence="2" id="KW-1003">Cell membrane</keyword>
<dbReference type="GO" id="GO:0000155">
    <property type="term" value="F:phosphorelay sensor kinase activity"/>
    <property type="evidence" value="ECO:0007669"/>
    <property type="project" value="InterPro"/>
</dbReference>
<dbReference type="PROSITE" id="PS50885">
    <property type="entry name" value="HAMP"/>
    <property type="match status" value="1"/>
</dbReference>
<evidence type="ECO:0000256" key="6">
    <source>
        <dbReference type="ARBA" id="ARBA00022777"/>
    </source>
</evidence>
<evidence type="ECO:0000256" key="5">
    <source>
        <dbReference type="ARBA" id="ARBA00022692"/>
    </source>
</evidence>
<dbReference type="Gene3D" id="3.30.565.10">
    <property type="entry name" value="Histidine kinase-like ATPase, C-terminal domain"/>
    <property type="match status" value="1"/>
</dbReference>
<keyword evidence="3" id="KW-0597">Phosphoprotein</keyword>
<dbReference type="InterPro" id="IPR011712">
    <property type="entry name" value="Sig_transdc_His_kin_sub3_dim/P"/>
</dbReference>
<dbReference type="Pfam" id="PF00672">
    <property type="entry name" value="HAMP"/>
    <property type="match status" value="1"/>
</dbReference>
<evidence type="ECO:0000256" key="8">
    <source>
        <dbReference type="ARBA" id="ARBA00023012"/>
    </source>
</evidence>
<dbReference type="InterPro" id="IPR036890">
    <property type="entry name" value="HATPase_C_sf"/>
</dbReference>
<dbReference type="SMART" id="SM00387">
    <property type="entry name" value="HATPase_c"/>
    <property type="match status" value="1"/>
</dbReference>
<dbReference type="RefSeq" id="WP_126538857.1">
    <property type="nucleotide sequence ID" value="NZ_BSPM01000007.1"/>
</dbReference>
<reference evidence="11 12" key="1">
    <citation type="submission" date="2019-03" db="EMBL/GenBank/DDBJ databases">
        <title>Genomic Encyclopedia of Type Strains, Phase IV (KMG-IV): sequencing the most valuable type-strain genomes for metagenomic binning, comparative biology and taxonomic classification.</title>
        <authorList>
            <person name="Goeker M."/>
        </authorList>
    </citation>
    <scope>NUCLEOTIDE SEQUENCE [LARGE SCALE GENOMIC DNA]</scope>
    <source>
        <strain evidence="11 12">DSM 102969</strain>
    </source>
</reference>
<keyword evidence="7" id="KW-1133">Transmembrane helix</keyword>
<organism evidence="11 12">
    <name type="scientific">Oharaeibacter diazotrophicus</name>
    <dbReference type="NCBI Taxonomy" id="1920512"/>
    <lineage>
        <taxon>Bacteria</taxon>
        <taxon>Pseudomonadati</taxon>
        <taxon>Pseudomonadota</taxon>
        <taxon>Alphaproteobacteria</taxon>
        <taxon>Hyphomicrobiales</taxon>
        <taxon>Pleomorphomonadaceae</taxon>
        <taxon>Oharaeibacter</taxon>
    </lineage>
</organism>
<evidence type="ECO:0000313" key="11">
    <source>
        <dbReference type="EMBL" id="TDP82715.1"/>
    </source>
</evidence>
<evidence type="ECO:0000256" key="9">
    <source>
        <dbReference type="ARBA" id="ARBA00023136"/>
    </source>
</evidence>
<dbReference type="AlphaFoldDB" id="A0A4R6RA09"/>
<dbReference type="PANTHER" id="PTHR24421:SF37">
    <property type="entry name" value="SENSOR HISTIDINE KINASE NARS"/>
    <property type="match status" value="1"/>
</dbReference>
<dbReference type="Pfam" id="PF02518">
    <property type="entry name" value="HATPase_c"/>
    <property type="match status" value="1"/>
</dbReference>
<comment type="caution">
    <text evidence="11">The sequence shown here is derived from an EMBL/GenBank/DDBJ whole genome shotgun (WGS) entry which is preliminary data.</text>
</comment>
<dbReference type="OrthoDB" id="8013578at2"/>
<evidence type="ECO:0000259" key="10">
    <source>
        <dbReference type="PROSITE" id="PS50885"/>
    </source>
</evidence>
<dbReference type="Proteomes" id="UP000294547">
    <property type="component" value="Unassembled WGS sequence"/>
</dbReference>
<keyword evidence="8" id="KW-0902">Two-component regulatory system</keyword>
<keyword evidence="6 11" id="KW-0418">Kinase</keyword>
<evidence type="ECO:0000256" key="3">
    <source>
        <dbReference type="ARBA" id="ARBA00022553"/>
    </source>
</evidence>
<proteinExistence type="predicted"/>
<accession>A0A4R6RA09</accession>
<protein>
    <submittedName>
        <fullName evidence="11">Two-component system sensor histidine kinase UhpB</fullName>
    </submittedName>
</protein>